<feature type="compositionally biased region" description="Low complexity" evidence="1">
    <location>
        <begin position="1"/>
        <end position="19"/>
    </location>
</feature>
<keyword evidence="2" id="KW-1185">Reference proteome</keyword>
<accession>A0A6P5GXJ2</accession>
<evidence type="ECO:0000313" key="3">
    <source>
        <dbReference type="RefSeq" id="XP_020110395.1"/>
    </source>
</evidence>
<evidence type="ECO:0000256" key="1">
    <source>
        <dbReference type="SAM" id="MobiDB-lite"/>
    </source>
</evidence>
<feature type="region of interest" description="Disordered" evidence="1">
    <location>
        <begin position="163"/>
        <end position="185"/>
    </location>
</feature>
<dbReference type="GeneID" id="109725564"/>
<feature type="region of interest" description="Disordered" evidence="1">
    <location>
        <begin position="73"/>
        <end position="131"/>
    </location>
</feature>
<organism evidence="2 3">
    <name type="scientific">Ananas comosus</name>
    <name type="common">Pineapple</name>
    <name type="synonym">Ananas ananas</name>
    <dbReference type="NCBI Taxonomy" id="4615"/>
    <lineage>
        <taxon>Eukaryota</taxon>
        <taxon>Viridiplantae</taxon>
        <taxon>Streptophyta</taxon>
        <taxon>Embryophyta</taxon>
        <taxon>Tracheophyta</taxon>
        <taxon>Spermatophyta</taxon>
        <taxon>Magnoliopsida</taxon>
        <taxon>Liliopsida</taxon>
        <taxon>Poales</taxon>
        <taxon>Bromeliaceae</taxon>
        <taxon>Bromelioideae</taxon>
        <taxon>Ananas</taxon>
    </lineage>
</organism>
<sequence length="185" mass="19582">MTVGVARPPSRLSPSSRAPTVRRRGPVTCGVELGHARSRSPCAGFPTAPRGLLNPLLSPRPFSCPIRVVATAATRPGRRRDDPLTEQSSGGRAMSRVVATVAWCPASPPSDPRRPPSPIGAAPWPPLPEKLSPSSPHLVWDRASPFAPPVASRRRPMCVPALPSWPHPPAAGTPATGAPYRSDWS</sequence>
<feature type="compositionally biased region" description="Pro residues" evidence="1">
    <location>
        <begin position="106"/>
        <end position="128"/>
    </location>
</feature>
<name>A0A6P5GXJ2_ANACO</name>
<protein>
    <submittedName>
        <fullName evidence="3">Vegetative cell wall protein gp1-like</fullName>
    </submittedName>
</protein>
<dbReference type="RefSeq" id="XP_020110395.1">
    <property type="nucleotide sequence ID" value="XM_020254806.1"/>
</dbReference>
<reference evidence="3" key="2">
    <citation type="submission" date="2025-08" db="UniProtKB">
        <authorList>
            <consortium name="RefSeq"/>
        </authorList>
    </citation>
    <scope>IDENTIFICATION</scope>
    <source>
        <tissue evidence="3">Leaf</tissue>
    </source>
</reference>
<feature type="region of interest" description="Disordered" evidence="1">
    <location>
        <begin position="1"/>
        <end position="26"/>
    </location>
</feature>
<dbReference type="Proteomes" id="UP000515123">
    <property type="component" value="Linkage group 20"/>
</dbReference>
<proteinExistence type="predicted"/>
<evidence type="ECO:0000313" key="2">
    <source>
        <dbReference type="Proteomes" id="UP000515123"/>
    </source>
</evidence>
<gene>
    <name evidence="3" type="primary">LOC109725564</name>
</gene>
<dbReference type="AlphaFoldDB" id="A0A6P5GXJ2"/>
<reference evidence="2" key="1">
    <citation type="journal article" date="2015" name="Nat. Genet.">
        <title>The pineapple genome and the evolution of CAM photosynthesis.</title>
        <authorList>
            <person name="Ming R."/>
            <person name="VanBuren R."/>
            <person name="Wai C.M."/>
            <person name="Tang H."/>
            <person name="Schatz M.C."/>
            <person name="Bowers J.E."/>
            <person name="Lyons E."/>
            <person name="Wang M.L."/>
            <person name="Chen J."/>
            <person name="Biggers E."/>
            <person name="Zhang J."/>
            <person name="Huang L."/>
            <person name="Zhang L."/>
            <person name="Miao W."/>
            <person name="Zhang J."/>
            <person name="Ye Z."/>
            <person name="Miao C."/>
            <person name="Lin Z."/>
            <person name="Wang H."/>
            <person name="Zhou H."/>
            <person name="Yim W.C."/>
            <person name="Priest H.D."/>
            <person name="Zheng C."/>
            <person name="Woodhouse M."/>
            <person name="Edger P.P."/>
            <person name="Guyot R."/>
            <person name="Guo H.B."/>
            <person name="Guo H."/>
            <person name="Zheng G."/>
            <person name="Singh R."/>
            <person name="Sharma A."/>
            <person name="Min X."/>
            <person name="Zheng Y."/>
            <person name="Lee H."/>
            <person name="Gurtowski J."/>
            <person name="Sedlazeck F.J."/>
            <person name="Harkess A."/>
            <person name="McKain M.R."/>
            <person name="Liao Z."/>
            <person name="Fang J."/>
            <person name="Liu J."/>
            <person name="Zhang X."/>
            <person name="Zhang Q."/>
            <person name="Hu W."/>
            <person name="Qin Y."/>
            <person name="Wang K."/>
            <person name="Chen L.Y."/>
            <person name="Shirley N."/>
            <person name="Lin Y.R."/>
            <person name="Liu L.Y."/>
            <person name="Hernandez A.G."/>
            <person name="Wright C.L."/>
            <person name="Bulone V."/>
            <person name="Tuskan G.A."/>
            <person name="Heath K."/>
            <person name="Zee F."/>
            <person name="Moore P.H."/>
            <person name="Sunkar R."/>
            <person name="Leebens-Mack J.H."/>
            <person name="Mockler T."/>
            <person name="Bennetzen J.L."/>
            <person name="Freeling M."/>
            <person name="Sankoff D."/>
            <person name="Paterson A.H."/>
            <person name="Zhu X."/>
            <person name="Yang X."/>
            <person name="Smith J.A."/>
            <person name="Cushman J.C."/>
            <person name="Paull R.E."/>
            <person name="Yu Q."/>
        </authorList>
    </citation>
    <scope>NUCLEOTIDE SEQUENCE [LARGE SCALE GENOMIC DNA]</scope>
    <source>
        <strain evidence="2">cv. F153</strain>
    </source>
</reference>